<name>A0A7R8CYA1_LEPSM</name>
<dbReference type="Pfam" id="PF00628">
    <property type="entry name" value="PHD"/>
    <property type="match status" value="1"/>
</dbReference>
<dbReference type="SMART" id="SM00249">
    <property type="entry name" value="PHD"/>
    <property type="match status" value="1"/>
</dbReference>
<dbReference type="GO" id="GO:0005634">
    <property type="term" value="C:nucleus"/>
    <property type="evidence" value="ECO:0007669"/>
    <property type="project" value="UniProtKB-SubCell"/>
</dbReference>
<evidence type="ECO:0000256" key="2">
    <source>
        <dbReference type="ARBA" id="ARBA00022723"/>
    </source>
</evidence>
<evidence type="ECO:0000256" key="3">
    <source>
        <dbReference type="ARBA" id="ARBA00022737"/>
    </source>
</evidence>
<dbReference type="InterPro" id="IPR001965">
    <property type="entry name" value="Znf_PHD"/>
</dbReference>
<evidence type="ECO:0000313" key="9">
    <source>
        <dbReference type="EMBL" id="CAF2968149.1"/>
    </source>
</evidence>
<gene>
    <name evidence="9" type="ORF">LSAA_11450</name>
</gene>
<dbReference type="InterPro" id="IPR019787">
    <property type="entry name" value="Znf_PHD-finger"/>
</dbReference>
<evidence type="ECO:0000256" key="4">
    <source>
        <dbReference type="ARBA" id="ARBA00022771"/>
    </source>
</evidence>
<dbReference type="Pfam" id="PF14061">
    <property type="entry name" value="Mtf2_C"/>
    <property type="match status" value="1"/>
</dbReference>
<dbReference type="Gene3D" id="2.30.30.140">
    <property type="match status" value="1"/>
</dbReference>
<proteinExistence type="predicted"/>
<evidence type="ECO:0000313" key="10">
    <source>
        <dbReference type="Proteomes" id="UP000675881"/>
    </source>
</evidence>
<reference evidence="9" key="1">
    <citation type="submission" date="2021-02" db="EMBL/GenBank/DDBJ databases">
        <authorList>
            <person name="Bekaert M."/>
        </authorList>
    </citation>
    <scope>NUCLEOTIDE SEQUENCE</scope>
    <source>
        <strain evidence="9">IoA-00</strain>
    </source>
</reference>
<dbReference type="Proteomes" id="UP000675881">
    <property type="component" value="Chromosome 6"/>
</dbReference>
<evidence type="ECO:0000256" key="8">
    <source>
        <dbReference type="SAM" id="MobiDB-lite"/>
    </source>
</evidence>
<dbReference type="PROSITE" id="PS50016">
    <property type="entry name" value="ZF_PHD_2"/>
    <property type="match status" value="1"/>
</dbReference>
<protein>
    <submittedName>
        <fullName evidence="9">MTF2</fullName>
    </submittedName>
</protein>
<dbReference type="GO" id="GO:0008270">
    <property type="term" value="F:zinc ion binding"/>
    <property type="evidence" value="ECO:0007669"/>
    <property type="project" value="UniProtKB-KW"/>
</dbReference>
<dbReference type="SUPFAM" id="SSF57903">
    <property type="entry name" value="FYVE/PHD zinc finger"/>
    <property type="match status" value="1"/>
</dbReference>
<dbReference type="AlphaFoldDB" id="A0A7R8CYA1"/>
<evidence type="ECO:0000256" key="5">
    <source>
        <dbReference type="ARBA" id="ARBA00022833"/>
    </source>
</evidence>
<keyword evidence="4" id="KW-0863">Zinc-finger</keyword>
<feature type="compositionally biased region" description="Low complexity" evidence="8">
    <location>
        <begin position="416"/>
        <end position="429"/>
    </location>
</feature>
<dbReference type="InterPro" id="IPR011011">
    <property type="entry name" value="Znf_FYVE_PHD"/>
</dbReference>
<dbReference type="InterPro" id="IPR019786">
    <property type="entry name" value="Zinc_finger_PHD-type_CS"/>
</dbReference>
<keyword evidence="7" id="KW-0539">Nucleus</keyword>
<dbReference type="InterPro" id="IPR025894">
    <property type="entry name" value="Mtf2_C_dom"/>
</dbReference>
<keyword evidence="10" id="KW-1185">Reference proteome</keyword>
<keyword evidence="2" id="KW-0479">Metal-binding</keyword>
<keyword evidence="5" id="KW-0862">Zinc</keyword>
<feature type="region of interest" description="Disordered" evidence="8">
    <location>
        <begin position="411"/>
        <end position="438"/>
    </location>
</feature>
<keyword evidence="3" id="KW-0677">Repeat</keyword>
<organism evidence="9 10">
    <name type="scientific">Lepeophtheirus salmonis</name>
    <name type="common">Salmon louse</name>
    <name type="synonym">Caligus salmonis</name>
    <dbReference type="NCBI Taxonomy" id="72036"/>
    <lineage>
        <taxon>Eukaryota</taxon>
        <taxon>Metazoa</taxon>
        <taxon>Ecdysozoa</taxon>
        <taxon>Arthropoda</taxon>
        <taxon>Crustacea</taxon>
        <taxon>Multicrustacea</taxon>
        <taxon>Hexanauplia</taxon>
        <taxon>Copepoda</taxon>
        <taxon>Siphonostomatoida</taxon>
        <taxon>Caligidae</taxon>
        <taxon>Lepeophtheirus</taxon>
    </lineage>
</organism>
<accession>A0A7R8CYA1</accession>
<sequence>MVKKVDEVFINLYNYSFLNKKFGWGRKGYRELPVRQSSINNDYRFINELWSDGSCIGIECLVWIILERAVCSEKGMTFCSWGRMVCFYLGVVVEVEECSGCLVRFGDRSERWSRSCMLKRLEEDPPEAPPLNKRCIAETLVPCRVLEARKELSYRFDALEWDGEHLRNAQDRYCYCGQSGDWYKRMLQCEKCEQWFHQECIRATTSLLFGDRFWRFLCTLCTGKCEEIVERLDISWTDALHLVLFNLTITNNKKFHDLETSILPFIRSKWKYFVGPSALLAKSKANVNYIDSLLASNPSRFKSGSELKKRSTFWGLRRVAPPNGPHASHNTLKVESSFIKREVTLSSRGRRILKPPPAMKFSGNNASSSKRLRRRSGCEIFFTEGDNPLTKGTLDFFIPIPKNFEGLNNPFRLNRSSNTSSTTSSSCSSPNPAEPLHCNNNNEDGNNFFKDLKSSLNSYFVNSDIISQKSSDKFRVLARRLTSAGEVQYLVDRGDASAMIGFSLNNITLSK</sequence>
<dbReference type="OrthoDB" id="10033786at2759"/>
<dbReference type="EMBL" id="HG994585">
    <property type="protein sequence ID" value="CAF2968149.1"/>
    <property type="molecule type" value="Genomic_DNA"/>
</dbReference>
<keyword evidence="6" id="KW-0156">Chromatin regulator</keyword>
<comment type="subcellular location">
    <subcellularLocation>
        <location evidence="1">Nucleus</location>
    </subcellularLocation>
</comment>
<dbReference type="PROSITE" id="PS01359">
    <property type="entry name" value="ZF_PHD_1"/>
    <property type="match status" value="1"/>
</dbReference>
<evidence type="ECO:0000256" key="1">
    <source>
        <dbReference type="ARBA" id="ARBA00004123"/>
    </source>
</evidence>
<dbReference type="GO" id="GO:0006325">
    <property type="term" value="P:chromatin organization"/>
    <property type="evidence" value="ECO:0007669"/>
    <property type="project" value="UniProtKB-KW"/>
</dbReference>
<evidence type="ECO:0000256" key="7">
    <source>
        <dbReference type="ARBA" id="ARBA00023242"/>
    </source>
</evidence>
<dbReference type="Gene3D" id="3.90.980.20">
    <property type="match status" value="1"/>
</dbReference>
<evidence type="ECO:0000256" key="6">
    <source>
        <dbReference type="ARBA" id="ARBA00022853"/>
    </source>
</evidence>